<protein>
    <submittedName>
        <fullName evidence="2">CbrC family protein</fullName>
    </submittedName>
</protein>
<dbReference type="InterPro" id="IPR005363">
    <property type="entry name" value="UPF0167"/>
</dbReference>
<comment type="similarity">
    <text evidence="1">Belongs to the UPF0167 family.</text>
</comment>
<organism evidence="2">
    <name type="scientific">Streptomyces sp. NBC_00119</name>
    <dbReference type="NCBI Taxonomy" id="2975659"/>
    <lineage>
        <taxon>Bacteria</taxon>
        <taxon>Bacillati</taxon>
        <taxon>Actinomycetota</taxon>
        <taxon>Actinomycetes</taxon>
        <taxon>Kitasatosporales</taxon>
        <taxon>Streptomycetaceae</taxon>
        <taxon>Streptomyces</taxon>
    </lineage>
</organism>
<evidence type="ECO:0000256" key="1">
    <source>
        <dbReference type="ARBA" id="ARBA00008525"/>
    </source>
</evidence>
<name>A0AAU1U1C1_9ACTN</name>
<evidence type="ECO:0000313" key="2">
    <source>
        <dbReference type="EMBL" id="WTS11404.1"/>
    </source>
</evidence>
<accession>A0AAU1U1C1</accession>
<gene>
    <name evidence="2" type="ORF">OHU69_10200</name>
</gene>
<proteinExistence type="inferred from homology"/>
<dbReference type="AlphaFoldDB" id="A0AAU1U1C1"/>
<sequence>MSSTLPFFRHHPDPVTTGAITASSEVCVRCGQAKGWIYTASFYSEHTVRGRICPWCIADGSAAEQFNGEFVDAYGLNGVSWEVLLEVTRRTPSFHAWQDARWLVHCQDAAAFIAEVGYTELAAHPEALDQLRTEMRLEGWHDAPKLEKYLQNLGQGATAMLFKCTVCGDYLAYTDAS</sequence>
<reference evidence="2" key="1">
    <citation type="submission" date="2022-10" db="EMBL/GenBank/DDBJ databases">
        <title>The complete genomes of actinobacterial strains from the NBC collection.</title>
        <authorList>
            <person name="Joergensen T.S."/>
            <person name="Alvarez Arevalo M."/>
            <person name="Sterndorff E.B."/>
            <person name="Faurdal D."/>
            <person name="Vuksanovic O."/>
            <person name="Mourched A.-S."/>
            <person name="Charusanti P."/>
            <person name="Shaw S."/>
            <person name="Blin K."/>
            <person name="Weber T."/>
        </authorList>
    </citation>
    <scope>NUCLEOTIDE SEQUENCE</scope>
    <source>
        <strain evidence="2">NBC_00119</strain>
    </source>
</reference>
<dbReference type="Pfam" id="PF03691">
    <property type="entry name" value="UPF0167"/>
    <property type="match status" value="1"/>
</dbReference>
<dbReference type="EMBL" id="CP108195">
    <property type="protein sequence ID" value="WTS11404.1"/>
    <property type="molecule type" value="Genomic_DNA"/>
</dbReference>